<evidence type="ECO:0000313" key="2">
    <source>
        <dbReference type="EMBL" id="VAV98854.1"/>
    </source>
</evidence>
<dbReference type="EMBL" id="UOEH01000261">
    <property type="protein sequence ID" value="VAV98854.1"/>
    <property type="molecule type" value="Genomic_DNA"/>
</dbReference>
<evidence type="ECO:0000256" key="1">
    <source>
        <dbReference type="SAM" id="Phobius"/>
    </source>
</evidence>
<proteinExistence type="predicted"/>
<accession>A0A3B0RY96</accession>
<name>A0A3B0RY96_9ZZZZ</name>
<protein>
    <submittedName>
        <fullName evidence="2">Uncharacterized protein</fullName>
    </submittedName>
</protein>
<organism evidence="2">
    <name type="scientific">hydrothermal vent metagenome</name>
    <dbReference type="NCBI Taxonomy" id="652676"/>
    <lineage>
        <taxon>unclassified sequences</taxon>
        <taxon>metagenomes</taxon>
        <taxon>ecological metagenomes</taxon>
    </lineage>
</organism>
<keyword evidence="1" id="KW-1133">Transmembrane helix</keyword>
<gene>
    <name evidence="2" type="ORF">MNBD_ALPHA05-850</name>
</gene>
<feature type="transmembrane region" description="Helical" evidence="1">
    <location>
        <begin position="15"/>
        <end position="36"/>
    </location>
</feature>
<reference evidence="2" key="1">
    <citation type="submission" date="2018-06" db="EMBL/GenBank/DDBJ databases">
        <authorList>
            <person name="Zhirakovskaya E."/>
        </authorList>
    </citation>
    <scope>NUCLEOTIDE SEQUENCE</scope>
</reference>
<keyword evidence="1" id="KW-0472">Membrane</keyword>
<sequence length="255" mass="28743">MILRRVIKHFRNQEWTAIFLDFIIVVVGVFVGLQVANWNEVRALKAQERGFLIQLRQEVREIDRIREGQARFTNRIIEGGRAALAFLDGGEDCIKDCEALLIDFFHATQTWGNSFPMDKYREVDRLGFPTNEATRAAVQGLYQGVEAWGIVNQTPPVYRERLRGHLTPDASAALWGDCYSLREGMFEDLLFDCAADLQKLDTAAMLRAIRSDAALAGQLRYWLGQNIFAAQQFQSVRDAAAAAIAAITDDVGDEQ</sequence>
<dbReference type="AlphaFoldDB" id="A0A3B0RY96"/>
<keyword evidence="1" id="KW-0812">Transmembrane</keyword>